<reference evidence="11 12" key="1">
    <citation type="journal article" date="2023" name="PLoS ONE">
        <title>Cytospora paraplurivora sp. nov. isolated from orchards with fruit tree decline syndrome in Ontario, Canada.</title>
        <authorList>
            <person name="Ilyukhin E."/>
            <person name="Nguyen H.D.T."/>
            <person name="Castle A.J."/>
            <person name="Ellouze W."/>
        </authorList>
    </citation>
    <scope>NUCLEOTIDE SEQUENCE [LARGE SCALE GENOMIC DNA]</scope>
    <source>
        <strain evidence="11 12">FDS-564</strain>
    </source>
</reference>
<dbReference type="GO" id="GO:0006260">
    <property type="term" value="P:DNA replication"/>
    <property type="evidence" value="ECO:0007669"/>
    <property type="project" value="InterPro"/>
</dbReference>
<dbReference type="EMBL" id="JAJSPL020000011">
    <property type="protein sequence ID" value="KAK7744099.1"/>
    <property type="molecule type" value="Genomic_DNA"/>
</dbReference>
<keyword evidence="5 9" id="KW-0233">DNA recombination</keyword>
<dbReference type="Pfam" id="PF02178">
    <property type="entry name" value="AT_hook"/>
    <property type="match status" value="2"/>
</dbReference>
<feature type="compositionally biased region" description="Low complexity" evidence="10">
    <location>
        <begin position="691"/>
        <end position="706"/>
    </location>
</feature>
<dbReference type="InterPro" id="IPR027784">
    <property type="entry name" value="Slx4_ascomycetes"/>
</dbReference>
<dbReference type="HAMAP" id="MF_03110">
    <property type="entry name" value="Endonuc_su_Slx4"/>
    <property type="match status" value="1"/>
</dbReference>
<feature type="region of interest" description="Disordered" evidence="10">
    <location>
        <begin position="661"/>
        <end position="773"/>
    </location>
</feature>
<feature type="compositionally biased region" description="Basic residues" evidence="10">
    <location>
        <begin position="680"/>
        <end position="690"/>
    </location>
</feature>
<keyword evidence="4 9" id="KW-0227">DNA damage</keyword>
<evidence type="ECO:0000256" key="8">
    <source>
        <dbReference type="ARBA" id="ARBA00029496"/>
    </source>
</evidence>
<comment type="function">
    <text evidence="9">Regulatory subunit of the SLX1-SLX4 structure-specific endonuclease that resolves DNA secondary structures generated during DNA repair and recombination. Has endonuclease activity towards branched DNA substrates, introducing single-strand cuts in duplex DNA close to junctions with ss-DNA.</text>
</comment>
<dbReference type="GO" id="GO:0006355">
    <property type="term" value="P:regulation of DNA-templated transcription"/>
    <property type="evidence" value="ECO:0007669"/>
    <property type="project" value="InterPro"/>
</dbReference>
<dbReference type="Proteomes" id="UP001320245">
    <property type="component" value="Unassembled WGS sequence"/>
</dbReference>
<evidence type="ECO:0000256" key="3">
    <source>
        <dbReference type="ARBA" id="ARBA00022553"/>
    </source>
</evidence>
<evidence type="ECO:0000256" key="1">
    <source>
        <dbReference type="ARBA" id="ARBA00004123"/>
    </source>
</evidence>
<dbReference type="SMART" id="SM00384">
    <property type="entry name" value="AT_hook"/>
    <property type="match status" value="2"/>
</dbReference>
<evidence type="ECO:0000256" key="6">
    <source>
        <dbReference type="ARBA" id="ARBA00023204"/>
    </source>
</evidence>
<organism evidence="11 12">
    <name type="scientific">Cytospora paraplurivora</name>
    <dbReference type="NCBI Taxonomy" id="2898453"/>
    <lineage>
        <taxon>Eukaryota</taxon>
        <taxon>Fungi</taxon>
        <taxon>Dikarya</taxon>
        <taxon>Ascomycota</taxon>
        <taxon>Pezizomycotina</taxon>
        <taxon>Sordariomycetes</taxon>
        <taxon>Sordariomycetidae</taxon>
        <taxon>Diaporthales</taxon>
        <taxon>Cytosporaceae</taxon>
        <taxon>Cytospora</taxon>
    </lineage>
</organism>
<dbReference type="GO" id="GO:0017108">
    <property type="term" value="F:5'-flap endonuclease activity"/>
    <property type="evidence" value="ECO:0007669"/>
    <property type="project" value="InterPro"/>
</dbReference>
<gene>
    <name evidence="9 11" type="primary">SLX4</name>
    <name evidence="11" type="ORF">SLS53_003620</name>
</gene>
<sequence length="916" mass="99078">MAASNLLASPARPTLNDRLMMLSSSPDLPDLKDLIAKKPKVHALRSGSAAAPLPDSTAITFTSAADVLRAAQANDRDENDTIDEPERPLATKPPMKRALRSTTASKRVAKDVVVLSSDGVAPIGDEETPTDIGAIGVKSLEADTLEERPWKRFKSTTESADTERDTSVQQGGHIEAGKPPAKARVSRKKTSKTETVSKHFQQKPVAKGTAVKTSTPEPLNLEPAVQRRTDWTPPRADTTPEETDPYDVSVMTSQVDEEERAAGTMEIFKNLHDAYGHKATDADLEITKQQAAKVLGKRRAIDMVSVNQSVKVTDDHRTSLPVKEKAPKKKPRTITELATAAYISKAAEFDEDPRNEDSILEYFTVDNEAQEVSKTMATKGKGKAKAAKVLKSTRKKIPEKKAILLSPESAMRRSARQDFVFGTSSQLAREQSPTFLKDLQTALRASNAAKAEGLVANNPGETEGEGSKKPNRGLWSVSARDECGELVDVEVIDLVDSSGFPDDDSIAILNPWKDLPLEPVKDEAANSPLKEVDSKTAPTNMGELSQSPAPKSNFFLSQHKVTVNTTPAASPEFSRLSYPLITDLMEEEAPPPSNQQQSQEEVRTISTTKTNPIPKPNPRPKYEEFTDAKLAKEISSYGFKAVKIRSAMIALLDQCWRSKTQVPTAGPSFSTSSLAASPKKSPKASPKGKKTATTTTAVVSSTSTAPKKPRGRPKKATSADNSNASVAAENEGATSPAKKRGRPRKDATITGKTTKSSIAPPPKPLPVVSTPKRKKAAIKSKLAVSESDLDSAAGLTSPDQLLSSPLAVDVFVSEDTEAPLTLSPTTQQSALFSHITKAVTSAPRTTDPENPSWHEKMLMYDPVILEELTAWLNSGQLTSVGYDGEVAPADVKKWCESKSVCCLWRATYRGRERKRL</sequence>
<evidence type="ECO:0000313" key="12">
    <source>
        <dbReference type="Proteomes" id="UP001320245"/>
    </source>
</evidence>
<comment type="caution">
    <text evidence="11">The sequence shown here is derived from an EMBL/GenBank/DDBJ whole genome shotgun (WGS) entry which is preliminary data.</text>
</comment>
<evidence type="ECO:0000256" key="2">
    <source>
        <dbReference type="ARBA" id="ARBA00006661"/>
    </source>
</evidence>
<keyword evidence="7 9" id="KW-0539">Nucleus</keyword>
<evidence type="ECO:0000256" key="7">
    <source>
        <dbReference type="ARBA" id="ARBA00023242"/>
    </source>
</evidence>
<dbReference type="GO" id="GO:0003677">
    <property type="term" value="F:DNA binding"/>
    <property type="evidence" value="ECO:0007669"/>
    <property type="project" value="InterPro"/>
</dbReference>
<feature type="region of interest" description="Disordered" evidence="10">
    <location>
        <begin position="524"/>
        <end position="548"/>
    </location>
</feature>
<dbReference type="InterPro" id="IPR018574">
    <property type="entry name" value="Structure-sp_endonuc_su_Slx4"/>
</dbReference>
<keyword evidence="12" id="KW-1185">Reference proteome</keyword>
<evidence type="ECO:0000313" key="11">
    <source>
        <dbReference type="EMBL" id="KAK7744099.1"/>
    </source>
</evidence>
<evidence type="ECO:0000256" key="10">
    <source>
        <dbReference type="SAM" id="MobiDB-lite"/>
    </source>
</evidence>
<evidence type="ECO:0000256" key="4">
    <source>
        <dbReference type="ARBA" id="ARBA00022763"/>
    </source>
</evidence>
<proteinExistence type="inferred from homology"/>
<dbReference type="Pfam" id="PF09494">
    <property type="entry name" value="Slx4"/>
    <property type="match status" value="1"/>
</dbReference>
<evidence type="ECO:0000256" key="9">
    <source>
        <dbReference type="HAMAP-Rule" id="MF_03110"/>
    </source>
</evidence>
<comment type="PTM">
    <text evidence="9">Phosphorylated in response to DNA damage.</text>
</comment>
<keyword evidence="11" id="KW-0540">Nuclease</keyword>
<comment type="subunit">
    <text evidence="9">Forms a heterodimer with SLX1.</text>
</comment>
<dbReference type="GO" id="GO:0006310">
    <property type="term" value="P:DNA recombination"/>
    <property type="evidence" value="ECO:0007669"/>
    <property type="project" value="UniProtKB-UniRule"/>
</dbReference>
<name>A0AAN9U9G1_9PEZI</name>
<accession>A0AAN9U9G1</accession>
<feature type="compositionally biased region" description="Basic and acidic residues" evidence="10">
    <location>
        <begin position="524"/>
        <end position="534"/>
    </location>
</feature>
<keyword evidence="11" id="KW-0255">Endonuclease</keyword>
<dbReference type="AlphaFoldDB" id="A0AAN9U9G1"/>
<keyword evidence="6 9" id="KW-0234">DNA repair</keyword>
<feature type="compositionally biased region" description="Polar residues" evidence="10">
    <location>
        <begin position="536"/>
        <end position="548"/>
    </location>
</feature>
<feature type="region of interest" description="Disordered" evidence="10">
    <location>
        <begin position="450"/>
        <end position="473"/>
    </location>
</feature>
<dbReference type="InterPro" id="IPR017956">
    <property type="entry name" value="AT_hook_DNA-bd_motif"/>
</dbReference>
<protein>
    <recommendedName>
        <fullName evidence="8 9">Structure-specific endonuclease subunit SLX4</fullName>
    </recommendedName>
</protein>
<keyword evidence="11" id="KW-0378">Hydrolase</keyword>
<dbReference type="PROSITE" id="PS00354">
    <property type="entry name" value="HMGI_Y"/>
    <property type="match status" value="1"/>
</dbReference>
<comment type="subcellular location">
    <subcellularLocation>
        <location evidence="1 9">Nucleus</location>
    </subcellularLocation>
</comment>
<keyword evidence="3 9" id="KW-0597">Phosphoprotein</keyword>
<dbReference type="GO" id="GO:0033557">
    <property type="term" value="C:Slx1-Slx4 complex"/>
    <property type="evidence" value="ECO:0007669"/>
    <property type="project" value="UniProtKB-UniRule"/>
</dbReference>
<feature type="region of interest" description="Disordered" evidence="10">
    <location>
        <begin position="70"/>
        <end position="104"/>
    </location>
</feature>
<feature type="region of interest" description="Disordered" evidence="10">
    <location>
        <begin position="148"/>
        <end position="246"/>
    </location>
</feature>
<feature type="compositionally biased region" description="Low complexity" evidence="10">
    <location>
        <begin position="594"/>
        <end position="612"/>
    </location>
</feature>
<comment type="similarity">
    <text evidence="2 9">Belongs to the SLX4 family.</text>
</comment>
<feature type="compositionally biased region" description="Low complexity" evidence="10">
    <location>
        <begin position="670"/>
        <end position="679"/>
    </location>
</feature>
<dbReference type="GO" id="GO:0006281">
    <property type="term" value="P:DNA repair"/>
    <property type="evidence" value="ECO:0007669"/>
    <property type="project" value="UniProtKB-UniRule"/>
</dbReference>
<evidence type="ECO:0000256" key="5">
    <source>
        <dbReference type="ARBA" id="ARBA00023172"/>
    </source>
</evidence>
<feature type="region of interest" description="Disordered" evidence="10">
    <location>
        <begin position="587"/>
        <end position="624"/>
    </location>
</feature>
<dbReference type="CDD" id="cd22999">
    <property type="entry name" value="SAP_SLX4"/>
    <property type="match status" value="1"/>
</dbReference>
<dbReference type="InterPro" id="IPR000637">
    <property type="entry name" value="HMGI/Y_DNA-bd_CS"/>
</dbReference>